<dbReference type="PROSITE" id="PS51257">
    <property type="entry name" value="PROKAR_LIPOPROTEIN"/>
    <property type="match status" value="1"/>
</dbReference>
<feature type="transmembrane region" description="Helical" evidence="1">
    <location>
        <begin position="49"/>
        <end position="71"/>
    </location>
</feature>
<comment type="caution">
    <text evidence="2">The sequence shown here is derived from an EMBL/GenBank/DDBJ whole genome shotgun (WGS) entry which is preliminary data.</text>
</comment>
<keyword evidence="1" id="KW-1133">Transmembrane helix</keyword>
<sequence>MKVNCKRILTIIGLLLANVIYACPVCERNQPKLLKGVVHGVGPDSKWDYTIIVVIAILVLATLIFSIKWLVKPGEESKEHIKRTVLNDLLDGAKK</sequence>
<keyword evidence="1" id="KW-0812">Transmembrane</keyword>
<name>A0AAJ4W1K2_MYRPR</name>
<evidence type="ECO:0000313" key="2">
    <source>
        <dbReference type="EMBL" id="SEQ23896.1"/>
    </source>
</evidence>
<gene>
    <name evidence="2" type="ORF">SAMN04488089_102142</name>
</gene>
<proteinExistence type="predicted"/>
<dbReference type="EMBL" id="FOFY01000002">
    <property type="protein sequence ID" value="SEQ23896.1"/>
    <property type="molecule type" value="Genomic_DNA"/>
</dbReference>
<evidence type="ECO:0000313" key="3">
    <source>
        <dbReference type="Proteomes" id="UP000183496"/>
    </source>
</evidence>
<accession>A0AAJ4W1K2</accession>
<evidence type="ECO:0000256" key="1">
    <source>
        <dbReference type="SAM" id="Phobius"/>
    </source>
</evidence>
<reference evidence="2 3" key="1">
    <citation type="submission" date="2016-10" db="EMBL/GenBank/DDBJ databases">
        <authorList>
            <person name="Varghese N."/>
            <person name="Submissions S."/>
        </authorList>
    </citation>
    <scope>NUCLEOTIDE SEQUENCE [LARGE SCALE GENOMIC DNA]</scope>
    <source>
        <strain evidence="3">DSM 19823 / KCTC 23066 / CCTCC M 208030 / D25</strain>
    </source>
</reference>
<keyword evidence="1" id="KW-0472">Membrane</keyword>
<protein>
    <submittedName>
        <fullName evidence="2">Uncharacterized protein</fullName>
    </submittedName>
</protein>
<dbReference type="Proteomes" id="UP000183496">
    <property type="component" value="Unassembled WGS sequence"/>
</dbReference>
<dbReference type="KEGG" id="mpw:MPR_1645"/>
<dbReference type="RefSeq" id="WP_041891320.1">
    <property type="nucleotide sequence ID" value="NZ_CP010817.1"/>
</dbReference>
<dbReference type="AlphaFoldDB" id="A0AAJ4W1K2"/>
<organism evidence="2 3">
    <name type="scientific">Myroides profundi</name>
    <dbReference type="NCBI Taxonomy" id="480520"/>
    <lineage>
        <taxon>Bacteria</taxon>
        <taxon>Pseudomonadati</taxon>
        <taxon>Bacteroidota</taxon>
        <taxon>Flavobacteriia</taxon>
        <taxon>Flavobacteriales</taxon>
        <taxon>Flavobacteriaceae</taxon>
        <taxon>Myroides</taxon>
    </lineage>
</organism>
<keyword evidence="3" id="KW-1185">Reference proteome</keyword>